<feature type="domain" description="Transcription regulator PadR N-terminal" evidence="1">
    <location>
        <begin position="16"/>
        <end position="89"/>
    </location>
</feature>
<dbReference type="PANTHER" id="PTHR33169:SF14">
    <property type="entry name" value="TRANSCRIPTIONAL REGULATOR RV3488"/>
    <property type="match status" value="1"/>
</dbReference>
<dbReference type="InterPro" id="IPR005149">
    <property type="entry name" value="Tscrpt_reg_PadR_N"/>
</dbReference>
<dbReference type="InterPro" id="IPR036388">
    <property type="entry name" value="WH-like_DNA-bd_sf"/>
</dbReference>
<proteinExistence type="predicted"/>
<evidence type="ECO:0000313" key="3">
    <source>
        <dbReference type="Proteomes" id="UP000184390"/>
    </source>
</evidence>
<sequence>MRLSKDLVAASATIMLLRILTGGPDYGYSILRRIAAASGEEIEWSEGLLYPLLHRLERTGLVTASWGRADNGRRRKYYSITDAGRRALTDSEAQWALVSRTLDALAPLKESTHDRDPR</sequence>
<evidence type="ECO:0000313" key="2">
    <source>
        <dbReference type="EMBL" id="SHJ06925.1"/>
    </source>
</evidence>
<dbReference type="Pfam" id="PF03551">
    <property type="entry name" value="PadR"/>
    <property type="match status" value="1"/>
</dbReference>
<reference evidence="2 3" key="1">
    <citation type="submission" date="2016-11" db="EMBL/GenBank/DDBJ databases">
        <authorList>
            <person name="Varghese N."/>
            <person name="Submissions S."/>
        </authorList>
    </citation>
    <scope>NUCLEOTIDE SEQUENCE [LARGE SCALE GENOMIC DNA]</scope>
    <source>
        <strain evidence="2 3">PA</strain>
    </source>
</reference>
<dbReference type="SUPFAM" id="SSF46785">
    <property type="entry name" value="Winged helix' DNA-binding domain"/>
    <property type="match status" value="1"/>
</dbReference>
<dbReference type="InterPro" id="IPR036390">
    <property type="entry name" value="WH_DNA-bd_sf"/>
</dbReference>
<accession>A0ABY1IEP7</accession>
<dbReference type="InterPro" id="IPR052509">
    <property type="entry name" value="Metal_resp_DNA-bind_regulator"/>
</dbReference>
<comment type="caution">
    <text evidence="2">The sequence shown here is derived from an EMBL/GenBank/DDBJ whole genome shotgun (WGS) entry which is preliminary data.</text>
</comment>
<protein>
    <submittedName>
        <fullName evidence="2">Transcriptional regulator PadR-like family protein</fullName>
    </submittedName>
</protein>
<gene>
    <name evidence="2" type="ORF">SAMN05216246_11029</name>
</gene>
<evidence type="ECO:0000259" key="1">
    <source>
        <dbReference type="Pfam" id="PF03551"/>
    </source>
</evidence>
<organism evidence="2 3">
    <name type="scientific">Actinomyces denticolens</name>
    <dbReference type="NCBI Taxonomy" id="52767"/>
    <lineage>
        <taxon>Bacteria</taxon>
        <taxon>Bacillati</taxon>
        <taxon>Actinomycetota</taxon>
        <taxon>Actinomycetes</taxon>
        <taxon>Actinomycetales</taxon>
        <taxon>Actinomycetaceae</taxon>
        <taxon>Actinomyces</taxon>
    </lineage>
</organism>
<dbReference type="PANTHER" id="PTHR33169">
    <property type="entry name" value="PADR-FAMILY TRANSCRIPTIONAL REGULATOR"/>
    <property type="match status" value="1"/>
</dbReference>
<dbReference type="RefSeq" id="WP_073453562.1">
    <property type="nucleotide sequence ID" value="NZ_FQYL01000010.1"/>
</dbReference>
<name>A0ABY1IEP7_9ACTO</name>
<keyword evidence="3" id="KW-1185">Reference proteome</keyword>
<dbReference type="EMBL" id="FQYL01000010">
    <property type="protein sequence ID" value="SHJ06925.1"/>
    <property type="molecule type" value="Genomic_DNA"/>
</dbReference>
<dbReference type="Proteomes" id="UP000184390">
    <property type="component" value="Unassembled WGS sequence"/>
</dbReference>
<dbReference type="Gene3D" id="1.10.10.10">
    <property type="entry name" value="Winged helix-like DNA-binding domain superfamily/Winged helix DNA-binding domain"/>
    <property type="match status" value="1"/>
</dbReference>